<evidence type="ECO:0000313" key="4">
    <source>
        <dbReference type="Proteomes" id="UP000095284"/>
    </source>
</evidence>
<gene>
    <name evidence="2" type="ORF">BXYJ_LOCUS7687</name>
</gene>
<name>A0A1I7RZI1_BURXY</name>
<accession>A0A1I7RZI1</accession>
<dbReference type="WBParaSite" id="BXY_0615200.1">
    <property type="protein sequence ID" value="BXY_0615200.1"/>
    <property type="gene ID" value="BXY_0615200"/>
</dbReference>
<evidence type="ECO:0000313" key="5">
    <source>
        <dbReference type="Proteomes" id="UP000659654"/>
    </source>
</evidence>
<dbReference type="Proteomes" id="UP000582659">
    <property type="component" value="Unassembled WGS sequence"/>
</dbReference>
<keyword evidence="5" id="KW-1185">Reference proteome</keyword>
<keyword evidence="1" id="KW-0732">Signal</keyword>
<proteinExistence type="predicted"/>
<reference evidence="6" key="1">
    <citation type="submission" date="2016-11" db="UniProtKB">
        <authorList>
            <consortium name="WormBaseParasite"/>
        </authorList>
    </citation>
    <scope>IDENTIFICATION</scope>
</reference>
<sequence>MRIRFSWLLVAVIAMLGYLSHARPHYLSRAEHKDQRYNRLVPYTVFLPRQHRFSSNFFDVDSSSFSGLAGHWRRANNDDEDPLRFG</sequence>
<dbReference type="EMBL" id="CAJFDI010000003">
    <property type="protein sequence ID" value="CAD5222854.1"/>
    <property type="molecule type" value="Genomic_DNA"/>
</dbReference>
<feature type="chain" id="PRO_5036308694" evidence="1">
    <location>
        <begin position="23"/>
        <end position="86"/>
    </location>
</feature>
<evidence type="ECO:0000256" key="1">
    <source>
        <dbReference type="SAM" id="SignalP"/>
    </source>
</evidence>
<evidence type="ECO:0000313" key="2">
    <source>
        <dbReference type="EMBL" id="CAD5222854.1"/>
    </source>
</evidence>
<dbReference type="EMBL" id="CAJFCV020000003">
    <property type="protein sequence ID" value="CAG9111248.1"/>
    <property type="molecule type" value="Genomic_DNA"/>
</dbReference>
<dbReference type="Proteomes" id="UP000659654">
    <property type="component" value="Unassembled WGS sequence"/>
</dbReference>
<feature type="signal peptide" evidence="1">
    <location>
        <begin position="1"/>
        <end position="22"/>
    </location>
</feature>
<organism evidence="4 6">
    <name type="scientific">Bursaphelenchus xylophilus</name>
    <name type="common">Pinewood nematode worm</name>
    <name type="synonym">Aphelenchoides xylophilus</name>
    <dbReference type="NCBI Taxonomy" id="6326"/>
    <lineage>
        <taxon>Eukaryota</taxon>
        <taxon>Metazoa</taxon>
        <taxon>Ecdysozoa</taxon>
        <taxon>Nematoda</taxon>
        <taxon>Chromadorea</taxon>
        <taxon>Rhabditida</taxon>
        <taxon>Tylenchina</taxon>
        <taxon>Tylenchomorpha</taxon>
        <taxon>Aphelenchoidea</taxon>
        <taxon>Aphelenchoididae</taxon>
        <taxon>Bursaphelenchus</taxon>
    </lineage>
</organism>
<dbReference type="AlphaFoldDB" id="A0A1I7RZI1"/>
<reference evidence="3" key="2">
    <citation type="submission" date="2020-08" db="EMBL/GenBank/DDBJ databases">
        <authorList>
            <person name="Kikuchi T."/>
        </authorList>
    </citation>
    <scope>NUCLEOTIDE SEQUENCE</scope>
    <source>
        <strain evidence="2">Ka4C1</strain>
    </source>
</reference>
<evidence type="ECO:0000313" key="6">
    <source>
        <dbReference type="WBParaSite" id="BXY_0615200.1"/>
    </source>
</evidence>
<dbReference type="Proteomes" id="UP000095284">
    <property type="component" value="Unplaced"/>
</dbReference>
<protein>
    <submittedName>
        <fullName evidence="2">(pine wood nematode) hypothetical protein</fullName>
    </submittedName>
</protein>
<evidence type="ECO:0000313" key="3">
    <source>
        <dbReference type="EMBL" id="CAG9111248.1"/>
    </source>
</evidence>